<evidence type="ECO:0000256" key="3">
    <source>
        <dbReference type="ARBA" id="ARBA00022475"/>
    </source>
</evidence>
<dbReference type="Gene3D" id="3.30.450.20">
    <property type="entry name" value="PAS domain"/>
    <property type="match status" value="2"/>
</dbReference>
<proteinExistence type="inferred from homology"/>
<keyword evidence="4" id="KW-0732">Signal</keyword>
<keyword evidence="11" id="KW-1185">Reference proteome</keyword>
<evidence type="ECO:0000256" key="7">
    <source>
        <dbReference type="ARBA" id="ARBA00023180"/>
    </source>
</evidence>
<comment type="subcellular location">
    <subcellularLocation>
        <location evidence="1">Cell membrane</location>
        <topology evidence="1">Multi-pass membrane protein</topology>
    </subcellularLocation>
</comment>
<name>A0AAN9BMG3_9CAEN</name>
<evidence type="ECO:0000313" key="10">
    <source>
        <dbReference type="EMBL" id="KAK7107826.1"/>
    </source>
</evidence>
<gene>
    <name evidence="10" type="ORF">V1264_015677</name>
</gene>
<evidence type="ECO:0000256" key="4">
    <source>
        <dbReference type="ARBA" id="ARBA00022729"/>
    </source>
</evidence>
<dbReference type="EMBL" id="JBAMIC010000004">
    <property type="protein sequence ID" value="KAK7107826.1"/>
    <property type="molecule type" value="Genomic_DNA"/>
</dbReference>
<keyword evidence="6" id="KW-0675">Receptor</keyword>
<dbReference type="Pfam" id="PF22572">
    <property type="entry name" value="GPR158_179_EC"/>
    <property type="match status" value="2"/>
</dbReference>
<evidence type="ECO:0000256" key="8">
    <source>
        <dbReference type="ARBA" id="ARBA00023224"/>
    </source>
</evidence>
<organism evidence="10 11">
    <name type="scientific">Littorina saxatilis</name>
    <dbReference type="NCBI Taxonomy" id="31220"/>
    <lineage>
        <taxon>Eukaryota</taxon>
        <taxon>Metazoa</taxon>
        <taxon>Spiralia</taxon>
        <taxon>Lophotrochozoa</taxon>
        <taxon>Mollusca</taxon>
        <taxon>Gastropoda</taxon>
        <taxon>Caenogastropoda</taxon>
        <taxon>Littorinimorpha</taxon>
        <taxon>Littorinoidea</taxon>
        <taxon>Littorinidae</taxon>
        <taxon>Littorina</taxon>
    </lineage>
</organism>
<accession>A0AAN9BMG3</accession>
<dbReference type="GO" id="GO:0004930">
    <property type="term" value="F:G protein-coupled receptor activity"/>
    <property type="evidence" value="ECO:0007669"/>
    <property type="project" value="UniProtKB-KW"/>
</dbReference>
<evidence type="ECO:0000256" key="5">
    <source>
        <dbReference type="ARBA" id="ARBA00023040"/>
    </source>
</evidence>
<evidence type="ECO:0000256" key="2">
    <source>
        <dbReference type="ARBA" id="ARBA00007242"/>
    </source>
</evidence>
<dbReference type="InterPro" id="IPR054714">
    <property type="entry name" value="GPR158_179_extracellular"/>
</dbReference>
<evidence type="ECO:0000259" key="9">
    <source>
        <dbReference type="Pfam" id="PF22572"/>
    </source>
</evidence>
<keyword evidence="3" id="KW-1003">Cell membrane</keyword>
<keyword evidence="7" id="KW-0325">Glycoprotein</keyword>
<feature type="domain" description="GPR158/179 extracellular" evidence="9">
    <location>
        <begin position="730"/>
        <end position="826"/>
    </location>
</feature>
<evidence type="ECO:0000256" key="6">
    <source>
        <dbReference type="ARBA" id="ARBA00023170"/>
    </source>
</evidence>
<comment type="caution">
    <text evidence="10">The sequence shown here is derived from an EMBL/GenBank/DDBJ whole genome shotgun (WGS) entry which is preliminary data.</text>
</comment>
<comment type="similarity">
    <text evidence="2">Belongs to the G-protein coupled receptor 3 family.</text>
</comment>
<keyword evidence="5" id="KW-0297">G-protein coupled receptor</keyword>
<dbReference type="AlphaFoldDB" id="A0AAN9BMG3"/>
<evidence type="ECO:0000256" key="1">
    <source>
        <dbReference type="ARBA" id="ARBA00004651"/>
    </source>
</evidence>
<keyword evidence="8" id="KW-0807">Transducer</keyword>
<dbReference type="Proteomes" id="UP001374579">
    <property type="component" value="Unassembled WGS sequence"/>
</dbReference>
<dbReference type="InterPro" id="IPR043458">
    <property type="entry name" value="GPR158/179"/>
</dbReference>
<sequence length="886" mass="103175">MDKTSQIYLALFVGLGAFLVAQCVTPFEWMRPDRFDQINDKFYTVTGENCRSKREEDLKFRDDTVAQKPRYNMLLSTIIYSNRSSLLHAHNMALNRAFFYSFIYQQMNQTWDFETQPGLMYIYMGHAADVSANPGFINGSSLFFDNNCSYPNWYRKMNFNITLPLFGPRAWREDDYNEPTNWLREPSNNTISIHDYGSGRIRNYTHPQYKGNPWYSPWLPDLFEKDDSVRKFTYSVGIKYSNATGVFTKDMYTDYSFFGPPQPGQSSGQESLPVHISSPYFDCDRSNRWIVTASSPIVEFMPRYSNWTHLRRARFVGVTTMDVEFERLDMNQCPLAEGNPAPNFFAGTARCRPTTMCDPLMGFGFRRGGYQCVCQPGYYYPWWHDGPFQGLEVEQATWEEYQYGFDCLSVGERMLTPDIAPEFVTRKRRSIYTAKNRFMDTLPKTQSVILTPRQKRSVMEALKEHREEMKKLEDAQAEENPKILKKRFVPNKSNKGSASAHSRMKRAAVDEEAANRMQRIMDRKYQTSIKNCGDKKAYELFLPGDVNFGVERQFEAQGRTALRLAHFMSNFLQNVDEYEEFGDLKGDRRLNETQIFAEVIANIMGDFRILGSGVFFDRYKFRMSPPVNNTDPRFVNGITREFFGPYAFRTSTPQAGLDSFNALDFSGFKNFYTDLPWFQNLKSRWATNFYDLKKFTAKPMIRSDYNGTSSIRFEYYPLTYRAATYEDGEWLRPEFKCDGRVNDWVVTYLAPFFGKNDLKTRLEFKGVVTVDVQLDYLDINQCPSNFYVANAFKNTARCDYRSQFCVALEGKRFNRGGYKCECRQGFEYPFNDLAWYFDGQTMEEEHRKLSVGDPNRYHTLRCRIGAAPSLTASLLLVVAMAFLQLV</sequence>
<evidence type="ECO:0000313" key="11">
    <source>
        <dbReference type="Proteomes" id="UP001374579"/>
    </source>
</evidence>
<dbReference type="PANTHER" id="PTHR32546:SF25">
    <property type="entry name" value="MIP05539P"/>
    <property type="match status" value="1"/>
</dbReference>
<keyword evidence="3" id="KW-0472">Membrane</keyword>
<protein>
    <recommendedName>
        <fullName evidence="9">GPR158/179 extracellular domain-containing protein</fullName>
    </recommendedName>
</protein>
<dbReference type="PANTHER" id="PTHR32546">
    <property type="entry name" value="G-PROTEIN COUPLED RECEPTOR 158-RELATED"/>
    <property type="match status" value="1"/>
</dbReference>
<reference evidence="10 11" key="1">
    <citation type="submission" date="2024-02" db="EMBL/GenBank/DDBJ databases">
        <title>Chromosome-scale genome assembly of the rough periwinkle Littorina saxatilis.</title>
        <authorList>
            <person name="De Jode A."/>
            <person name="Faria R."/>
            <person name="Formenti G."/>
            <person name="Sims Y."/>
            <person name="Smith T.P."/>
            <person name="Tracey A."/>
            <person name="Wood J.M.D."/>
            <person name="Zagrodzka Z.B."/>
            <person name="Johannesson K."/>
            <person name="Butlin R.K."/>
            <person name="Leder E.H."/>
        </authorList>
    </citation>
    <scope>NUCLEOTIDE SEQUENCE [LARGE SCALE GENOMIC DNA]</scope>
    <source>
        <strain evidence="10">Snail1</strain>
        <tissue evidence="10">Muscle</tissue>
    </source>
</reference>
<feature type="domain" description="GPR158/179 extracellular" evidence="9">
    <location>
        <begin position="276"/>
        <end position="379"/>
    </location>
</feature>
<dbReference type="GO" id="GO:0005886">
    <property type="term" value="C:plasma membrane"/>
    <property type="evidence" value="ECO:0007669"/>
    <property type="project" value="UniProtKB-SubCell"/>
</dbReference>